<keyword evidence="3" id="KW-1185">Reference proteome</keyword>
<dbReference type="AlphaFoldDB" id="A0A7X5C2Q0"/>
<dbReference type="RefSeq" id="WP_161699780.1">
    <property type="nucleotide sequence ID" value="NZ_JAAAMU010000008.1"/>
</dbReference>
<evidence type="ECO:0000256" key="1">
    <source>
        <dbReference type="SAM" id="MobiDB-lite"/>
    </source>
</evidence>
<name>A0A7X5C2Q0_9BACL</name>
<dbReference type="OrthoDB" id="2632051at2"/>
<accession>A0A7X5C2Q0</accession>
<feature type="compositionally biased region" description="Polar residues" evidence="1">
    <location>
        <begin position="91"/>
        <end position="108"/>
    </location>
</feature>
<reference evidence="2 3" key="1">
    <citation type="submission" date="2020-01" db="EMBL/GenBank/DDBJ databases">
        <title>Paenibacillus soybeanensis sp. nov. isolated from the nodules of soybean (Glycine max(L.) Merr).</title>
        <authorList>
            <person name="Wang H."/>
        </authorList>
    </citation>
    <scope>NUCLEOTIDE SEQUENCE [LARGE SCALE GENOMIC DNA]</scope>
    <source>
        <strain evidence="2 3">DSM 23054</strain>
    </source>
</reference>
<sequence>MKAAKWLKWKVGAACTVLLVLVFQLIKSSPAYQNQLDVTAAAKTAPDFGDLRSDDEDDIMQDWQDQEPGDSYRGTSRTENRSFSRHGSRAGGQQQQNSGGFDASTGRS</sequence>
<organism evidence="2 3">
    <name type="scientific">Paenibacillus sacheonensis</name>
    <dbReference type="NCBI Taxonomy" id="742054"/>
    <lineage>
        <taxon>Bacteria</taxon>
        <taxon>Bacillati</taxon>
        <taxon>Bacillota</taxon>
        <taxon>Bacilli</taxon>
        <taxon>Bacillales</taxon>
        <taxon>Paenibacillaceae</taxon>
        <taxon>Paenibacillus</taxon>
    </lineage>
</organism>
<dbReference type="Proteomes" id="UP000558113">
    <property type="component" value="Unassembled WGS sequence"/>
</dbReference>
<gene>
    <name evidence="2" type="ORF">GT003_16605</name>
</gene>
<feature type="region of interest" description="Disordered" evidence="1">
    <location>
        <begin position="44"/>
        <end position="108"/>
    </location>
</feature>
<protein>
    <submittedName>
        <fullName evidence="2">Uncharacterized protein</fullName>
    </submittedName>
</protein>
<evidence type="ECO:0000313" key="3">
    <source>
        <dbReference type="Proteomes" id="UP000558113"/>
    </source>
</evidence>
<comment type="caution">
    <text evidence="2">The sequence shown here is derived from an EMBL/GenBank/DDBJ whole genome shotgun (WGS) entry which is preliminary data.</text>
</comment>
<proteinExistence type="predicted"/>
<evidence type="ECO:0000313" key="2">
    <source>
        <dbReference type="EMBL" id="NBC70624.1"/>
    </source>
</evidence>
<feature type="compositionally biased region" description="Acidic residues" evidence="1">
    <location>
        <begin position="53"/>
        <end position="68"/>
    </location>
</feature>
<dbReference type="EMBL" id="JAAAMU010000008">
    <property type="protein sequence ID" value="NBC70624.1"/>
    <property type="molecule type" value="Genomic_DNA"/>
</dbReference>